<accession>A0AAD4CTL0</accession>
<dbReference type="InterPro" id="IPR056634">
    <property type="entry name" value="DUF7732"/>
</dbReference>
<feature type="region of interest" description="Disordered" evidence="1">
    <location>
        <begin position="108"/>
        <end position="132"/>
    </location>
</feature>
<name>A0AAD4CTL0_ASPNN</name>
<dbReference type="AlphaFoldDB" id="A0AAD4CTL0"/>
<proteinExistence type="predicted"/>
<dbReference type="PANTHER" id="PTHR42091:SF1">
    <property type="entry name" value="CONSERVED GLYCINE-RICH PROTEIN (AFU_ORTHOLOGUE AFUA_7G02440)"/>
    <property type="match status" value="1"/>
</dbReference>
<feature type="compositionally biased region" description="Gly residues" evidence="1">
    <location>
        <begin position="56"/>
        <end position="74"/>
    </location>
</feature>
<organism evidence="4 5">
    <name type="scientific">Aspergillus nanangensis</name>
    <dbReference type="NCBI Taxonomy" id="2582783"/>
    <lineage>
        <taxon>Eukaryota</taxon>
        <taxon>Fungi</taxon>
        <taxon>Dikarya</taxon>
        <taxon>Ascomycota</taxon>
        <taxon>Pezizomycotina</taxon>
        <taxon>Eurotiomycetes</taxon>
        <taxon>Eurotiomycetidae</taxon>
        <taxon>Eurotiales</taxon>
        <taxon>Aspergillaceae</taxon>
        <taxon>Aspergillus</taxon>
        <taxon>Aspergillus subgen. Circumdati</taxon>
    </lineage>
</organism>
<feature type="domain" description="DUF7732" evidence="3">
    <location>
        <begin position="213"/>
        <end position="317"/>
    </location>
</feature>
<evidence type="ECO:0000259" key="3">
    <source>
        <dbReference type="Pfam" id="PF24866"/>
    </source>
</evidence>
<feature type="region of interest" description="Disordered" evidence="1">
    <location>
        <begin position="48"/>
        <end position="90"/>
    </location>
</feature>
<reference evidence="4" key="1">
    <citation type="journal article" date="2019" name="Beilstein J. Org. Chem.">
        <title>Nanangenines: drimane sesquiterpenoids as the dominant metabolite cohort of a novel Australian fungus, Aspergillus nanangensis.</title>
        <authorList>
            <person name="Lacey H.J."/>
            <person name="Gilchrist C.L.M."/>
            <person name="Crombie A."/>
            <person name="Kalaitzis J.A."/>
            <person name="Vuong D."/>
            <person name="Rutledge P.J."/>
            <person name="Turner P."/>
            <person name="Pitt J.I."/>
            <person name="Lacey E."/>
            <person name="Chooi Y.H."/>
            <person name="Piggott A.M."/>
        </authorList>
    </citation>
    <scope>NUCLEOTIDE SEQUENCE</scope>
    <source>
        <strain evidence="4">MST-FP2251</strain>
    </source>
</reference>
<keyword evidence="5" id="KW-1185">Reference proteome</keyword>
<evidence type="ECO:0000313" key="5">
    <source>
        <dbReference type="Proteomes" id="UP001194746"/>
    </source>
</evidence>
<protein>
    <recommendedName>
        <fullName evidence="3">DUF7732 domain-containing protein</fullName>
    </recommendedName>
</protein>
<evidence type="ECO:0000313" key="4">
    <source>
        <dbReference type="EMBL" id="KAF9892237.1"/>
    </source>
</evidence>
<reference evidence="4" key="2">
    <citation type="submission" date="2020-02" db="EMBL/GenBank/DDBJ databases">
        <authorList>
            <person name="Gilchrist C.L.M."/>
            <person name="Chooi Y.-H."/>
        </authorList>
    </citation>
    <scope>NUCLEOTIDE SEQUENCE</scope>
    <source>
        <strain evidence="4">MST-FP2251</strain>
    </source>
</reference>
<feature type="chain" id="PRO_5042208636" description="DUF7732 domain-containing protein" evidence="2">
    <location>
        <begin position="27"/>
        <end position="370"/>
    </location>
</feature>
<evidence type="ECO:0000256" key="2">
    <source>
        <dbReference type="SAM" id="SignalP"/>
    </source>
</evidence>
<keyword evidence="2" id="KW-0732">Signal</keyword>
<dbReference type="PANTHER" id="PTHR42091">
    <property type="entry name" value="CONSERVED GLYCINE-RICH PROTEIN (AFU_ORTHOLOGUE AFUA_7G02440)"/>
    <property type="match status" value="1"/>
</dbReference>
<dbReference type="EMBL" id="VCAU01000013">
    <property type="protein sequence ID" value="KAF9892237.1"/>
    <property type="molecule type" value="Genomic_DNA"/>
</dbReference>
<evidence type="ECO:0000256" key="1">
    <source>
        <dbReference type="SAM" id="MobiDB-lite"/>
    </source>
</evidence>
<comment type="caution">
    <text evidence="4">The sequence shown here is derived from an EMBL/GenBank/DDBJ whole genome shotgun (WGS) entry which is preliminary data.</text>
</comment>
<gene>
    <name evidence="4" type="ORF">FE257_002014</name>
</gene>
<feature type="signal peptide" evidence="2">
    <location>
        <begin position="1"/>
        <end position="26"/>
    </location>
</feature>
<dbReference type="Pfam" id="PF24866">
    <property type="entry name" value="DUF7732"/>
    <property type="match status" value="1"/>
</dbReference>
<sequence>MPPFRLLFTSLLPFGLLLHQLPQARADGLAVRHFTDFPDSPAPLFRLFKRRRGGGDGDSGGSGGSSGGSSGGGSGDDDDDDSGGECVGPVERCTYNRHGYGKFYETGAGNSNSTEGGFTPDGTGSSPSWLERNGQWQYEPSLRFGDEAEGGEGWYLGGSFVPFLSGDKSPNGMEPIELDLNDPGKHTPNLTSSMNSTLSAENWYDPYATTKSCSFSPLLWAYKYPATTNLTYKATSRPTTWASELVNIYCVCKRDALCSCDYPEPNNNFTGALVNEVYASVDLTRSLRTNMLNFSKVCDVHLNGEHAFLIQGGLDHGSTKADPDMERTSDTPASFYEMACPGSCPSGASGLSGLIPSAWIVVLISGLMYV</sequence>
<dbReference type="Proteomes" id="UP001194746">
    <property type="component" value="Unassembled WGS sequence"/>
</dbReference>